<feature type="transmembrane region" description="Helical" evidence="5">
    <location>
        <begin position="12"/>
        <end position="35"/>
    </location>
</feature>
<feature type="domain" description="Fibronectin type-III" evidence="6">
    <location>
        <begin position="415"/>
        <end position="503"/>
    </location>
</feature>
<evidence type="ECO:0000256" key="5">
    <source>
        <dbReference type="SAM" id="Phobius"/>
    </source>
</evidence>
<dbReference type="Gene3D" id="2.60.40.10">
    <property type="entry name" value="Immunoglobulins"/>
    <property type="match status" value="2"/>
</dbReference>
<dbReference type="InterPro" id="IPR050964">
    <property type="entry name" value="Striated_Muscle_Regulatory"/>
</dbReference>
<dbReference type="PROSITE" id="PS50853">
    <property type="entry name" value="FN3"/>
    <property type="match status" value="2"/>
</dbReference>
<dbReference type="GO" id="GO:0016798">
    <property type="term" value="F:hydrolase activity, acting on glycosyl bonds"/>
    <property type="evidence" value="ECO:0007669"/>
    <property type="project" value="UniProtKB-KW"/>
</dbReference>
<keyword evidence="5" id="KW-0472">Membrane</keyword>
<keyword evidence="3" id="KW-0119">Carbohydrate metabolism</keyword>
<sequence length="694" mass="70250">METHRDFAWFRARAPIAAIVAGCVAVVGIAITGAAKPLPGLDITQSGHWIYNSVLGSAFHVDGSGKYADARVPVPGADPGSPVAQGPTQGYVLPPSSVIEFGKSTLSVEKTTPSPSNEWPVAVETKGGPYGVYRQAGVVIRLGEASAKITVGGRLGDPVATADGRLWLHRIDDGLLCELAPGADRVSCPIVLPGRHKGSLALTADGPVFVDNDDDTVRRVSPAGLGEPVRLGVDVPETAVVAANEVDGRLAILDRQGARLHLVDPTGRSTGPVSVALPPGDYVGLASSGSAVALVDKGNHTLSTYDGAGRKRDSRPIPGGAEHPPVRGQDSRVYVDGADGAHVLVMDPGGAVNEVAVTGEKKPAETPAPSGNSGDKPASEPPPREPADRPIAPVQPKPQPKPQPKTTPAVVPASPPGAPRSVTASAGDGAATVRWGAAPANGATLTGYRITWAGGEKTVGGGVRTTTITGLANGTAYTFTVSATNRAGTGPSATSASVTPAAALRPPGAPAGLNVLIKTGDTDANVTWRAAATNGSPVTAYHVSWRRADGSGAGSASLPGSATARLIADIGIEQPITVSVVAENAAGRGPAATVTKAKGDTPADRSIVISRGADTTADRCEPPACGLIHIVMSGFTAGKTVSITCTTDDGVHGGKSVKIGPDGKLTVEAFPQGTIGRNVWISSEGVQSNKLTWK</sequence>
<evidence type="ECO:0000259" key="6">
    <source>
        <dbReference type="PROSITE" id="PS50853"/>
    </source>
</evidence>
<keyword evidence="2" id="KW-0378">Hydrolase</keyword>
<dbReference type="InterPro" id="IPR036116">
    <property type="entry name" value="FN3_sf"/>
</dbReference>
<name>A0A841AWC8_9PSEU</name>
<dbReference type="EMBL" id="JACHMX010000001">
    <property type="protein sequence ID" value="MBB5851277.1"/>
    <property type="molecule type" value="Genomic_DNA"/>
</dbReference>
<dbReference type="PANTHER" id="PTHR13817:SF166">
    <property type="entry name" value="NEURONAL IGCAM-RELATED"/>
    <property type="match status" value="1"/>
</dbReference>
<feature type="compositionally biased region" description="Pro residues" evidence="4">
    <location>
        <begin position="393"/>
        <end position="405"/>
    </location>
</feature>
<dbReference type="Pfam" id="PF00041">
    <property type="entry name" value="fn3"/>
    <property type="match status" value="2"/>
</dbReference>
<dbReference type="SMART" id="SM00060">
    <property type="entry name" value="FN3"/>
    <property type="match status" value="2"/>
</dbReference>
<dbReference type="AlphaFoldDB" id="A0A841AWC8"/>
<evidence type="ECO:0000313" key="8">
    <source>
        <dbReference type="Proteomes" id="UP000580861"/>
    </source>
</evidence>
<comment type="caution">
    <text evidence="7">The sequence shown here is derived from an EMBL/GenBank/DDBJ whole genome shotgun (WGS) entry which is preliminary data.</text>
</comment>
<protein>
    <recommendedName>
        <fullName evidence="6">Fibronectin type-III domain-containing protein</fullName>
    </recommendedName>
</protein>
<keyword evidence="1" id="KW-0677">Repeat</keyword>
<keyword evidence="5" id="KW-1133">Transmembrane helix</keyword>
<dbReference type="SUPFAM" id="SSF49265">
    <property type="entry name" value="Fibronectin type III"/>
    <property type="match status" value="1"/>
</dbReference>
<evidence type="ECO:0000256" key="3">
    <source>
        <dbReference type="ARBA" id="ARBA00023326"/>
    </source>
</evidence>
<feature type="domain" description="Fibronectin type-III" evidence="6">
    <location>
        <begin position="509"/>
        <end position="604"/>
    </location>
</feature>
<accession>A0A841AWC8</accession>
<keyword evidence="5" id="KW-0812">Transmembrane</keyword>
<dbReference type="SUPFAM" id="SSF63825">
    <property type="entry name" value="YWTD domain"/>
    <property type="match status" value="1"/>
</dbReference>
<dbReference type="Proteomes" id="UP000580861">
    <property type="component" value="Unassembled WGS sequence"/>
</dbReference>
<dbReference type="PANTHER" id="PTHR13817">
    <property type="entry name" value="TITIN"/>
    <property type="match status" value="1"/>
</dbReference>
<evidence type="ECO:0000256" key="2">
    <source>
        <dbReference type="ARBA" id="ARBA00023295"/>
    </source>
</evidence>
<proteinExistence type="predicted"/>
<keyword evidence="8" id="KW-1185">Reference proteome</keyword>
<dbReference type="RefSeq" id="WP_184892911.1">
    <property type="nucleotide sequence ID" value="NZ_JACHMX010000001.1"/>
</dbReference>
<reference evidence="7 8" key="1">
    <citation type="submission" date="2020-08" db="EMBL/GenBank/DDBJ databases">
        <title>Sequencing the genomes of 1000 actinobacteria strains.</title>
        <authorList>
            <person name="Klenk H.-P."/>
        </authorList>
    </citation>
    <scope>NUCLEOTIDE SEQUENCE [LARGE SCALE GENOMIC DNA]</scope>
    <source>
        <strain evidence="7 8">DSM 45272</strain>
    </source>
</reference>
<keyword evidence="2" id="KW-0326">Glycosidase</keyword>
<evidence type="ECO:0000256" key="1">
    <source>
        <dbReference type="ARBA" id="ARBA00022737"/>
    </source>
</evidence>
<dbReference type="InterPro" id="IPR003961">
    <property type="entry name" value="FN3_dom"/>
</dbReference>
<gene>
    <name evidence="7" type="ORF">HDA45_001364</name>
</gene>
<evidence type="ECO:0000313" key="7">
    <source>
        <dbReference type="EMBL" id="MBB5851277.1"/>
    </source>
</evidence>
<dbReference type="GO" id="GO:0000272">
    <property type="term" value="P:polysaccharide catabolic process"/>
    <property type="evidence" value="ECO:0007669"/>
    <property type="project" value="UniProtKB-KW"/>
</dbReference>
<evidence type="ECO:0000256" key="4">
    <source>
        <dbReference type="SAM" id="MobiDB-lite"/>
    </source>
</evidence>
<feature type="region of interest" description="Disordered" evidence="4">
    <location>
        <begin position="361"/>
        <end position="427"/>
    </location>
</feature>
<dbReference type="CDD" id="cd00063">
    <property type="entry name" value="FN3"/>
    <property type="match status" value="2"/>
</dbReference>
<keyword evidence="3" id="KW-0624">Polysaccharide degradation</keyword>
<organism evidence="7 8">
    <name type="scientific">Amycolatopsis umgeniensis</name>
    <dbReference type="NCBI Taxonomy" id="336628"/>
    <lineage>
        <taxon>Bacteria</taxon>
        <taxon>Bacillati</taxon>
        <taxon>Actinomycetota</taxon>
        <taxon>Actinomycetes</taxon>
        <taxon>Pseudonocardiales</taxon>
        <taxon>Pseudonocardiaceae</taxon>
        <taxon>Amycolatopsis</taxon>
    </lineage>
</organism>
<feature type="region of interest" description="Disordered" evidence="4">
    <location>
        <begin position="300"/>
        <end position="331"/>
    </location>
</feature>
<dbReference type="InterPro" id="IPR013783">
    <property type="entry name" value="Ig-like_fold"/>
</dbReference>